<dbReference type="OrthoDB" id="5452199at2"/>
<dbReference type="Proteomes" id="UP000037600">
    <property type="component" value="Unassembled WGS sequence"/>
</dbReference>
<dbReference type="RefSeq" id="WP_048688262.1">
    <property type="nucleotide sequence ID" value="NZ_KQ130482.1"/>
</dbReference>
<evidence type="ECO:0008006" key="3">
    <source>
        <dbReference type="Google" id="ProtNLM"/>
    </source>
</evidence>
<name>A0A0J8GZN8_9ALTE</name>
<dbReference type="EMBL" id="LAZL01000002">
    <property type="protein sequence ID" value="KMT66699.1"/>
    <property type="molecule type" value="Genomic_DNA"/>
</dbReference>
<proteinExistence type="predicted"/>
<accession>A0A0J8GZN8</accession>
<keyword evidence="2" id="KW-1185">Reference proteome</keyword>
<protein>
    <recommendedName>
        <fullName evidence="3">Solute-binding protein family 3/N-terminal domain-containing protein</fullName>
    </recommendedName>
</protein>
<dbReference type="STRING" id="1513271.XM47_00775"/>
<dbReference type="AlphaFoldDB" id="A0A0J8GZN8"/>
<gene>
    <name evidence="1" type="ORF">XM47_00775</name>
</gene>
<evidence type="ECO:0000313" key="2">
    <source>
        <dbReference type="Proteomes" id="UP000037600"/>
    </source>
</evidence>
<reference evidence="1 2" key="1">
    <citation type="submission" date="2015-04" db="EMBL/GenBank/DDBJ databases">
        <title>Draft Genome Sequence of the Novel Agar-Digesting Marine Bacterium Q1.</title>
        <authorList>
            <person name="Li Y."/>
            <person name="Li D."/>
            <person name="Chen G."/>
            <person name="Du Z."/>
        </authorList>
    </citation>
    <scope>NUCLEOTIDE SEQUENCE [LARGE SCALE GENOMIC DNA]</scope>
    <source>
        <strain evidence="1 2">Q1</strain>
    </source>
</reference>
<evidence type="ECO:0000313" key="1">
    <source>
        <dbReference type="EMBL" id="KMT66699.1"/>
    </source>
</evidence>
<organism evidence="1 2">
    <name type="scientific">Catenovulum maritimum</name>
    <dbReference type="NCBI Taxonomy" id="1513271"/>
    <lineage>
        <taxon>Bacteria</taxon>
        <taxon>Pseudomonadati</taxon>
        <taxon>Pseudomonadota</taxon>
        <taxon>Gammaproteobacteria</taxon>
        <taxon>Alteromonadales</taxon>
        <taxon>Alteromonadaceae</taxon>
        <taxon>Catenovulum</taxon>
    </lineage>
</organism>
<sequence>MTVNPDQEAKYLDVLGNKKCYEINSYLNSSSFRNSIELVVLCKALYLAGIEVNFKFQLVPNYVRSLLEVEKGNALMAASTAWEADIDDAHLYKSEAVFKSKEFVKGFYTTPALIDEIEFKVHEALNHGTSPVNALRQYSFLSAKHWVYDWHVINALSLPVASMSGHFSLCRMLAANRAQVYMGEMVMIGRDNWAFPCDNIKLLPIEGIKLSFIQSRHYAISKTHPHGKKVYEALNIGIKKLRSSGELVKALYPLSHQKVILDSWVDLYPKQ</sequence>
<comment type="caution">
    <text evidence="1">The sequence shown here is derived from an EMBL/GenBank/DDBJ whole genome shotgun (WGS) entry which is preliminary data.</text>
</comment>